<accession>A0A1Y5IN74</accession>
<reference evidence="2" key="1">
    <citation type="submission" date="2017-04" db="EMBL/GenBank/DDBJ databases">
        <title>Population genomics of picophytoplankton unveils novel chromosome hypervariability.</title>
        <authorList>
            <consortium name="DOE Joint Genome Institute"/>
            <person name="Blanc-Mathieu R."/>
            <person name="Krasovec M."/>
            <person name="Hebrard M."/>
            <person name="Yau S."/>
            <person name="Desgranges E."/>
            <person name="Martin J."/>
            <person name="Schackwitz W."/>
            <person name="Kuo A."/>
            <person name="Salin G."/>
            <person name="Donnadieu C."/>
            <person name="Desdevises Y."/>
            <person name="Sanchez-Ferandin S."/>
            <person name="Moreau H."/>
            <person name="Rivals E."/>
            <person name="Grigoriev I.V."/>
            <person name="Grimsley N."/>
            <person name="Eyre-Walker A."/>
            <person name="Piganeau G."/>
        </authorList>
    </citation>
    <scope>NUCLEOTIDE SEQUENCE [LARGE SCALE GENOMIC DNA]</scope>
    <source>
        <strain evidence="2">RCC 1115</strain>
    </source>
</reference>
<dbReference type="OrthoDB" id="10563998at2759"/>
<dbReference type="RefSeq" id="XP_003079785.2">
    <property type="nucleotide sequence ID" value="XM_003079737.2"/>
</dbReference>
<sequence length="67" mass="7684">MPSARRSASSDRRAPRRATRARMGLAWTWPRRSACTRTDRSPRRAGTARDASNRCHVNAFVSRDLER</sequence>
<feature type="region of interest" description="Disordered" evidence="1">
    <location>
        <begin position="35"/>
        <end position="54"/>
    </location>
</feature>
<gene>
    <name evidence="2" type="ORF">BE221DRAFT_68884</name>
</gene>
<dbReference type="AlphaFoldDB" id="A0A1Y5IN74"/>
<dbReference type="KEGG" id="ota:OT_ostta06g01540"/>
<organism evidence="2">
    <name type="scientific">Ostreococcus tauri</name>
    <name type="common">Marine green alga</name>
    <dbReference type="NCBI Taxonomy" id="70448"/>
    <lineage>
        <taxon>Eukaryota</taxon>
        <taxon>Viridiplantae</taxon>
        <taxon>Chlorophyta</taxon>
        <taxon>Mamiellophyceae</taxon>
        <taxon>Mamiellales</taxon>
        <taxon>Bathycoccaceae</taxon>
        <taxon>Ostreococcus</taxon>
    </lineage>
</organism>
<evidence type="ECO:0000256" key="1">
    <source>
        <dbReference type="SAM" id="MobiDB-lite"/>
    </source>
</evidence>
<dbReference type="Proteomes" id="UP000195557">
    <property type="component" value="Unassembled WGS sequence"/>
</dbReference>
<dbReference type="EMBL" id="KZ155774">
    <property type="protein sequence ID" value="OUS48532.1"/>
    <property type="molecule type" value="Genomic_DNA"/>
</dbReference>
<protein>
    <submittedName>
        <fullName evidence="2">Uncharacterized protein</fullName>
    </submittedName>
</protein>
<name>A0A1Y5IN74_OSTTA</name>
<evidence type="ECO:0000313" key="2">
    <source>
        <dbReference type="EMBL" id="OUS48532.1"/>
    </source>
</evidence>
<feature type="region of interest" description="Disordered" evidence="1">
    <location>
        <begin position="1"/>
        <end position="23"/>
    </location>
</feature>
<proteinExistence type="predicted"/>